<reference evidence="2" key="2">
    <citation type="submission" date="2020-09" db="EMBL/GenBank/DDBJ databases">
        <authorList>
            <person name="Sun Q."/>
            <person name="Ohkuma M."/>
        </authorList>
    </citation>
    <scope>NUCLEOTIDE SEQUENCE</scope>
    <source>
        <strain evidence="2">JCM 4122</strain>
    </source>
</reference>
<organism evidence="2 3">
    <name type="scientific">Streptomyces filamentosus</name>
    <name type="common">Streptomyces roseosporus</name>
    <dbReference type="NCBI Taxonomy" id="67294"/>
    <lineage>
        <taxon>Bacteria</taxon>
        <taxon>Bacillati</taxon>
        <taxon>Actinomycetota</taxon>
        <taxon>Actinomycetes</taxon>
        <taxon>Kitasatosporales</taxon>
        <taxon>Streptomycetaceae</taxon>
        <taxon>Streptomyces</taxon>
    </lineage>
</organism>
<reference evidence="2" key="1">
    <citation type="journal article" date="2014" name="Int. J. Syst. Evol. Microbiol.">
        <title>Complete genome sequence of Corynebacterium casei LMG S-19264T (=DSM 44701T), isolated from a smear-ripened cheese.</title>
        <authorList>
            <consortium name="US DOE Joint Genome Institute (JGI-PGF)"/>
            <person name="Walter F."/>
            <person name="Albersmeier A."/>
            <person name="Kalinowski J."/>
            <person name="Ruckert C."/>
        </authorList>
    </citation>
    <scope>NUCLEOTIDE SEQUENCE</scope>
    <source>
        <strain evidence="2">JCM 4122</strain>
    </source>
</reference>
<feature type="compositionally biased region" description="Low complexity" evidence="1">
    <location>
        <begin position="61"/>
        <end position="72"/>
    </location>
</feature>
<accession>A0A919ELA6</accession>
<feature type="region of interest" description="Disordered" evidence="1">
    <location>
        <begin position="16"/>
        <end position="126"/>
    </location>
</feature>
<gene>
    <name evidence="2" type="ORF">GCM10017667_26550</name>
</gene>
<name>A0A919ELA6_STRFL</name>
<dbReference type="EMBL" id="BNBE01000001">
    <property type="protein sequence ID" value="GHF95080.1"/>
    <property type="molecule type" value="Genomic_DNA"/>
</dbReference>
<sequence length="126" mass="12454">MGPLPSCWCNGVQKVLNGPGGVRESETAPLPGPPVEDGQEAGVAEGDPGGVQDEPGAAVVGRRGQQCPQRGGAEVVDLSGEAEDQGGAEGGAGVDDYDTGRGVRARVVHDGRSGGGESGGQYRCGA</sequence>
<dbReference type="AlphaFoldDB" id="A0A919ELA6"/>
<evidence type="ECO:0000313" key="3">
    <source>
        <dbReference type="Proteomes" id="UP000632849"/>
    </source>
</evidence>
<evidence type="ECO:0000256" key="1">
    <source>
        <dbReference type="SAM" id="MobiDB-lite"/>
    </source>
</evidence>
<evidence type="ECO:0000313" key="2">
    <source>
        <dbReference type="EMBL" id="GHF95080.1"/>
    </source>
</evidence>
<proteinExistence type="predicted"/>
<comment type="caution">
    <text evidence="2">The sequence shown here is derived from an EMBL/GenBank/DDBJ whole genome shotgun (WGS) entry which is preliminary data.</text>
</comment>
<protein>
    <submittedName>
        <fullName evidence="2">Uncharacterized protein</fullName>
    </submittedName>
</protein>
<keyword evidence="3" id="KW-1185">Reference proteome</keyword>
<dbReference type="Proteomes" id="UP000632849">
    <property type="component" value="Unassembled WGS sequence"/>
</dbReference>